<dbReference type="PANTHER" id="PTHR31286:SF180">
    <property type="entry name" value="OS10G0362600 PROTEIN"/>
    <property type="match status" value="1"/>
</dbReference>
<dbReference type="InterPro" id="IPR025836">
    <property type="entry name" value="Zn_knuckle_CX2CX4HX4C"/>
</dbReference>
<protein>
    <recommendedName>
        <fullName evidence="2">CCHC-type domain-containing protein</fullName>
    </recommendedName>
</protein>
<dbReference type="Pfam" id="PF14392">
    <property type="entry name" value="zf-CCHC_4"/>
    <property type="match status" value="1"/>
</dbReference>
<keyword evidence="1" id="KW-0863">Zinc-finger</keyword>
<dbReference type="PANTHER" id="PTHR31286">
    <property type="entry name" value="GLYCINE-RICH CELL WALL STRUCTURAL PROTEIN 1.8-LIKE"/>
    <property type="match status" value="1"/>
</dbReference>
<organism evidence="3 4">
    <name type="scientific">Thalictrum thalictroides</name>
    <name type="common">Rue-anemone</name>
    <name type="synonym">Anemone thalictroides</name>
    <dbReference type="NCBI Taxonomy" id="46969"/>
    <lineage>
        <taxon>Eukaryota</taxon>
        <taxon>Viridiplantae</taxon>
        <taxon>Streptophyta</taxon>
        <taxon>Embryophyta</taxon>
        <taxon>Tracheophyta</taxon>
        <taxon>Spermatophyta</taxon>
        <taxon>Magnoliopsida</taxon>
        <taxon>Ranunculales</taxon>
        <taxon>Ranunculaceae</taxon>
        <taxon>Thalictroideae</taxon>
        <taxon>Thalictrum</taxon>
    </lineage>
</organism>
<accession>A0A7J6WY90</accession>
<dbReference type="InterPro" id="IPR040256">
    <property type="entry name" value="At4g02000-like"/>
</dbReference>
<dbReference type="GO" id="GO:0003676">
    <property type="term" value="F:nucleic acid binding"/>
    <property type="evidence" value="ECO:0007669"/>
    <property type="project" value="InterPro"/>
</dbReference>
<dbReference type="EMBL" id="JABWDY010008837">
    <property type="protein sequence ID" value="KAF5201887.1"/>
    <property type="molecule type" value="Genomic_DNA"/>
</dbReference>
<dbReference type="Proteomes" id="UP000554482">
    <property type="component" value="Unassembled WGS sequence"/>
</dbReference>
<feature type="non-terminal residue" evidence="3">
    <location>
        <position position="438"/>
    </location>
</feature>
<name>A0A7J6WY90_THATH</name>
<reference evidence="3 4" key="1">
    <citation type="submission" date="2020-06" db="EMBL/GenBank/DDBJ databases">
        <title>Transcriptomic and genomic resources for Thalictrum thalictroides and T. hernandezii: Facilitating candidate gene discovery in an emerging model plant lineage.</title>
        <authorList>
            <person name="Arias T."/>
            <person name="Riano-Pachon D.M."/>
            <person name="Di Stilio V.S."/>
        </authorList>
    </citation>
    <scope>NUCLEOTIDE SEQUENCE [LARGE SCALE GENOMIC DNA]</scope>
    <source>
        <strain evidence="4">cv. WT478/WT964</strain>
        <tissue evidence="3">Leaves</tissue>
    </source>
</reference>
<feature type="domain" description="CCHC-type" evidence="2">
    <location>
        <begin position="211"/>
        <end position="224"/>
    </location>
</feature>
<proteinExistence type="predicted"/>
<evidence type="ECO:0000256" key="1">
    <source>
        <dbReference type="PROSITE-ProRule" id="PRU00047"/>
    </source>
</evidence>
<dbReference type="PROSITE" id="PS50158">
    <property type="entry name" value="ZF_CCHC"/>
    <property type="match status" value="1"/>
</dbReference>
<dbReference type="OrthoDB" id="656425at2759"/>
<keyword evidence="1" id="KW-0479">Metal-binding</keyword>
<evidence type="ECO:0000313" key="3">
    <source>
        <dbReference type="EMBL" id="KAF5201887.1"/>
    </source>
</evidence>
<comment type="caution">
    <text evidence="3">The sequence shown here is derived from an EMBL/GenBank/DDBJ whole genome shotgun (WGS) entry which is preliminary data.</text>
</comment>
<evidence type="ECO:0000259" key="2">
    <source>
        <dbReference type="PROSITE" id="PS50158"/>
    </source>
</evidence>
<keyword evidence="1" id="KW-0862">Zinc</keyword>
<sequence>MEEQLLAITSDFHDNLTLPDDIIKIPLEERQSSVSIWNNAWILTLWRGEHLNAAQVIHAVQMKWKVSNGKSDMVKVGPNRFVCKIHAKDDDDKVSSLQPWQVMNCLIVMERFSSPTKPETVVLDKIPLWVNFYVLLLEHLNKTTVQRIASAVGVVGIILPEEGLPKNDEDFRANVKIDINQPLKSGAYVESIERDISWVSFRYPNKPTLHCTKCGRVGHQKHNCNFTQDEKQCKKSGEKMKQQLMGQDSWPHEHVDDIDHETKQKAQTKIPHPETVAQSQNSSSVGMVAKMGKNNIIQMWALTGRIDKTESQVFQASPTITHVPSIKPFSISPTPTNPALLSHSICINEIPNSNMVTRDGGSTISYQRRRGRMNNTKNKEVKSLKGKRLCTQLNDEPKENKKRKKMEIIEIGDYQYSEMLTQQQNRAAQYHQAHTTIP</sequence>
<dbReference type="InterPro" id="IPR001878">
    <property type="entry name" value="Znf_CCHC"/>
</dbReference>
<evidence type="ECO:0000313" key="4">
    <source>
        <dbReference type="Proteomes" id="UP000554482"/>
    </source>
</evidence>
<keyword evidence="4" id="KW-1185">Reference proteome</keyword>
<gene>
    <name evidence="3" type="ORF">FRX31_008525</name>
</gene>
<dbReference type="AlphaFoldDB" id="A0A7J6WY90"/>
<dbReference type="GO" id="GO:0008270">
    <property type="term" value="F:zinc ion binding"/>
    <property type="evidence" value="ECO:0007669"/>
    <property type="project" value="UniProtKB-KW"/>
</dbReference>